<dbReference type="PANTHER" id="PTHR43002">
    <property type="entry name" value="GLYCOGEN DEBRANCHING ENZYME"/>
    <property type="match status" value="1"/>
</dbReference>
<evidence type="ECO:0000256" key="1">
    <source>
        <dbReference type="ARBA" id="ARBA00008061"/>
    </source>
</evidence>
<dbReference type="InterPro" id="IPR013783">
    <property type="entry name" value="Ig-like_fold"/>
</dbReference>
<protein>
    <recommendedName>
        <fullName evidence="7">pullulanase</fullName>
        <ecNumber evidence="7">3.2.1.41</ecNumber>
    </recommendedName>
    <alternativeName>
        <fullName evidence="8">Alpha-dextrin endo-1,6-alpha-glucosidase</fullName>
    </alternativeName>
    <alternativeName>
        <fullName evidence="9">Pullulan 6-glucanohydrolase</fullName>
    </alternativeName>
</protein>
<dbReference type="CDD" id="cd10315">
    <property type="entry name" value="CBM41_pullulanase"/>
    <property type="match status" value="1"/>
</dbReference>
<dbReference type="InterPro" id="IPR014756">
    <property type="entry name" value="Ig_E-set"/>
</dbReference>
<evidence type="ECO:0000256" key="3">
    <source>
        <dbReference type="ARBA" id="ARBA00022801"/>
    </source>
</evidence>
<dbReference type="InterPro" id="IPR014755">
    <property type="entry name" value="Cu-Rt/internalin_Ig-like"/>
</dbReference>
<dbReference type="InterPro" id="IPR013784">
    <property type="entry name" value="Carb-bd-like_fold"/>
</dbReference>
<accession>A0A7C8GRQ6</accession>
<dbReference type="CDD" id="cd02860">
    <property type="entry name" value="E_set_Pullulanase"/>
    <property type="match status" value="1"/>
</dbReference>
<dbReference type="GO" id="GO:0005975">
    <property type="term" value="P:carbohydrate metabolic process"/>
    <property type="evidence" value="ECO:0007669"/>
    <property type="project" value="InterPro"/>
</dbReference>
<dbReference type="InterPro" id="IPR017853">
    <property type="entry name" value="GH"/>
</dbReference>
<gene>
    <name evidence="11" type="ORF">F9U64_16865</name>
</gene>
<evidence type="ECO:0000313" key="12">
    <source>
        <dbReference type="Proteomes" id="UP000480246"/>
    </source>
</evidence>
<dbReference type="InterPro" id="IPR005323">
    <property type="entry name" value="CBM41_pullulanase"/>
</dbReference>
<dbReference type="Pfam" id="PF03714">
    <property type="entry name" value="PUD"/>
    <property type="match status" value="1"/>
</dbReference>
<keyword evidence="2" id="KW-0732">Signal</keyword>
<dbReference type="Pfam" id="PF02922">
    <property type="entry name" value="CBM_48"/>
    <property type="match status" value="1"/>
</dbReference>
<keyword evidence="4" id="KW-0106">Calcium</keyword>
<evidence type="ECO:0000256" key="5">
    <source>
        <dbReference type="ARBA" id="ARBA00023295"/>
    </source>
</evidence>
<evidence type="ECO:0000256" key="8">
    <source>
        <dbReference type="ARBA" id="ARBA00029618"/>
    </source>
</evidence>
<feature type="domain" description="Glycosyl hydrolase family 13 catalytic" evidence="10">
    <location>
        <begin position="440"/>
        <end position="850"/>
    </location>
</feature>
<dbReference type="Gene3D" id="2.60.40.1220">
    <property type="match status" value="1"/>
</dbReference>
<reference evidence="11 12" key="1">
    <citation type="submission" date="2019-10" db="EMBL/GenBank/DDBJ databases">
        <title>Gracilibacillus sp. nov. isolated from rice seeds.</title>
        <authorList>
            <person name="He S."/>
        </authorList>
    </citation>
    <scope>NUCLEOTIDE SEQUENCE [LARGE SCALE GENOMIC DNA]</scope>
    <source>
        <strain evidence="11 12">TD8</strain>
    </source>
</reference>
<dbReference type="Gene3D" id="3.20.20.80">
    <property type="entry name" value="Glycosidases"/>
    <property type="match status" value="1"/>
</dbReference>
<proteinExistence type="inferred from homology"/>
<evidence type="ECO:0000256" key="9">
    <source>
        <dbReference type="ARBA" id="ARBA00031076"/>
    </source>
</evidence>
<dbReference type="EMBL" id="WEID01000086">
    <property type="protein sequence ID" value="KAB8127939.1"/>
    <property type="molecule type" value="Genomic_DNA"/>
</dbReference>
<dbReference type="GO" id="GO:0030246">
    <property type="term" value="F:carbohydrate binding"/>
    <property type="evidence" value="ECO:0007669"/>
    <property type="project" value="InterPro"/>
</dbReference>
<evidence type="ECO:0000256" key="7">
    <source>
        <dbReference type="ARBA" id="ARBA00024062"/>
    </source>
</evidence>
<dbReference type="InterPro" id="IPR013780">
    <property type="entry name" value="Glyco_hydro_b"/>
</dbReference>
<dbReference type="GO" id="GO:0051060">
    <property type="term" value="F:pullulanase activity"/>
    <property type="evidence" value="ECO:0007669"/>
    <property type="project" value="UniProtKB-EC"/>
</dbReference>
<dbReference type="Gene3D" id="2.60.40.10">
    <property type="entry name" value="Immunoglobulins"/>
    <property type="match status" value="1"/>
</dbReference>
<dbReference type="OrthoDB" id="9761875at2"/>
<dbReference type="Pfam" id="PF18033">
    <property type="entry name" value="SpuA_C"/>
    <property type="match status" value="1"/>
</dbReference>
<evidence type="ECO:0000256" key="2">
    <source>
        <dbReference type="ARBA" id="ARBA00022729"/>
    </source>
</evidence>
<evidence type="ECO:0000313" key="11">
    <source>
        <dbReference type="EMBL" id="KAB8127939.1"/>
    </source>
</evidence>
<dbReference type="InterPro" id="IPR011838">
    <property type="entry name" value="Pullulan_Gpos"/>
</dbReference>
<keyword evidence="12" id="KW-1185">Reference proteome</keyword>
<dbReference type="InterPro" id="IPR004193">
    <property type="entry name" value="Glyco_hydro_13_N"/>
</dbReference>
<dbReference type="Proteomes" id="UP000480246">
    <property type="component" value="Unassembled WGS sequence"/>
</dbReference>
<dbReference type="RefSeq" id="WP_153406066.1">
    <property type="nucleotide sequence ID" value="NZ_ML762440.1"/>
</dbReference>
<keyword evidence="3 11" id="KW-0378">Hydrolase</keyword>
<sequence length="973" mass="111472">MEIADKPRRKVCVHFPGNEEKFDELGIWTWGDVEYPSESVGSWPFGALTFLPENSSEYGRFVEIELADDPQLIGFLINSHNGDNLSGDLYAKILSEEMNDLWVTADYQVFYYQPLQQQIRLHFDFPEETKGYCLNVWNEDKMVKRYQLPSDKNYIDINKTAVNPPCHLVMEQMSTGWQSEKLAIQSPKSHSQYFFRKDDPFLYTNPYFIAGDNIIAAKIISNQDIGIFYTNTVKYHKTEMKKNIQLINKDGKKYEFHQATQITETCLMLSGNVPLEEMPLTLQHFGQAVNLTMDWKIKDDYFATDEELGPKRNKDGTALLKVWSPSADWVKVKLYDKHDASLEIPKDIPMNYCGNGVWNVLLNKENTGLADITGYYYRYLIGREETAVLALDPYAKSLATWKQHDYIGKAAIIDPSTIGPALDYAEINGYQKREDAIIYEVHVRDFTSDPSIGSELRARFGTFSAFAEKLDYIADLGVTHIQLLPVMSYFYCDESKSGARLLEYDSFNQHYNWGYDPHNYFSLSGMYSENPDDPVKRIEEFKHLVAEIHRSGMGVILDVVYNHTAKVRILENLEPNYYHFMNADSTTRRSFGGGRLGTTHKMTRRLVIDSIKYWLEEFKVDGFRFDMMGDLDAETVQHAYHEAKKVNPNVLMIGEGWRTYAGDETDPHVTAADQDWMTATDSVGCFADELRNELRSGYGCEGEPRFLTNGARDISAIFHNLIARPGNFETDAPGDVVQYIEAHDNLTLHDVIAYSINKDPSLYVDEIHQRIRLAHVLLLTSQGTVFLHAGSEYGRTKQFLKRVIDPPYKSTFVTDQNGEPISYPYFIHDSYRASDSINQFDWQKAVDQERYPIHTKTSAYIKGLIHLRRSTDAFRFGEMEQITENVQLLSVPEIESHDLVIAYLSVAKEGVYYVFVNADQYCRTLTLPEDLLKAEIIADGENAGTKNIEKASGFVLSEKQIRIDPLTAIILRS</sequence>
<dbReference type="SUPFAM" id="SSF81296">
    <property type="entry name" value="E set domains"/>
    <property type="match status" value="1"/>
</dbReference>
<dbReference type="InterPro" id="IPR040806">
    <property type="entry name" value="SpuA_C"/>
</dbReference>
<comment type="similarity">
    <text evidence="1">Belongs to the glycosyl hydrolase 13 family.</text>
</comment>
<dbReference type="SMART" id="SM00642">
    <property type="entry name" value="Aamy"/>
    <property type="match status" value="1"/>
</dbReference>
<organism evidence="11 12">
    <name type="scientific">Gracilibacillus oryzae</name>
    <dbReference type="NCBI Taxonomy" id="1672701"/>
    <lineage>
        <taxon>Bacteria</taxon>
        <taxon>Bacillati</taxon>
        <taxon>Bacillota</taxon>
        <taxon>Bacilli</taxon>
        <taxon>Bacillales</taxon>
        <taxon>Bacillaceae</taxon>
        <taxon>Gracilibacillus</taxon>
    </lineage>
</organism>
<evidence type="ECO:0000256" key="6">
    <source>
        <dbReference type="ARBA" id="ARBA00023965"/>
    </source>
</evidence>
<comment type="caution">
    <text evidence="11">The sequence shown here is derived from an EMBL/GenBank/DDBJ whole genome shotgun (WGS) entry which is preliminary data.</text>
</comment>
<dbReference type="SUPFAM" id="SSF51445">
    <property type="entry name" value="(Trans)glycosidases"/>
    <property type="match status" value="1"/>
</dbReference>
<evidence type="ECO:0000259" key="10">
    <source>
        <dbReference type="SMART" id="SM00642"/>
    </source>
</evidence>
<dbReference type="SUPFAM" id="SSF49452">
    <property type="entry name" value="Starch-binding domain-like"/>
    <property type="match status" value="1"/>
</dbReference>
<evidence type="ECO:0000256" key="4">
    <source>
        <dbReference type="ARBA" id="ARBA00022837"/>
    </source>
</evidence>
<dbReference type="Gene3D" id="2.60.40.1110">
    <property type="match status" value="1"/>
</dbReference>
<dbReference type="InterPro" id="IPR006047">
    <property type="entry name" value="GH13_cat_dom"/>
</dbReference>
<comment type="catalytic activity">
    <reaction evidence="6">
        <text>Hydrolysis of (1-&gt;6)-alpha-D-glucosidic linkages in pullulan, amylopectin and glycogen, and in the alpha- and beta-limit dextrins of amylopectin and glycogen.</text>
        <dbReference type="EC" id="3.2.1.41"/>
    </reaction>
</comment>
<dbReference type="Gene3D" id="2.60.40.1180">
    <property type="entry name" value="Golgi alpha-mannosidase II"/>
    <property type="match status" value="1"/>
</dbReference>
<dbReference type="AlphaFoldDB" id="A0A7C8GRQ6"/>
<dbReference type="CDD" id="cd11341">
    <property type="entry name" value="AmyAc_Pullulanase_LD-like"/>
    <property type="match status" value="1"/>
</dbReference>
<dbReference type="Pfam" id="PF00128">
    <property type="entry name" value="Alpha-amylase"/>
    <property type="match status" value="2"/>
</dbReference>
<dbReference type="NCBIfam" id="TIGR02102">
    <property type="entry name" value="pullulan_Gpos"/>
    <property type="match status" value="1"/>
</dbReference>
<name>A0A7C8GRQ6_9BACI</name>
<dbReference type="EC" id="3.2.1.41" evidence="7"/>
<keyword evidence="5 11" id="KW-0326">Glycosidase</keyword>